<protein>
    <recommendedName>
        <fullName evidence="1">MrpR N-terminal core-binding domain-containing protein</fullName>
    </recommendedName>
</protein>
<sequence length="329" mass="39426">MFDIVEGRKRKESYLSDPFCKYDVNTKPIIRRYFISVEKIEAQFEKDLCNFTMDEVVKLLKSFNSRSRKTLFLILSYFTNYYQWCLKEGLVESNNIINFYDRKIMEPFIAEIVPLEFLESKFITRETLYKYIDMFDDYSLKFISYAIFMSVLGNEFEELSNLKMDDLNETEHTVKLITGRIVKVDDLFIKLMKKANEEHYYHPQGLEQIKRLDKKYYDESCYVFKVCSTGAKDLPASDVVLGKRLRDAQKVIKNRWFNGTNIYRSGLINYIKSKFAERGITFKQALYNKVNRRDYEFESEIQNYIYEFGSNMTTRMFRLQIKDILELIE</sequence>
<evidence type="ECO:0000259" key="1">
    <source>
        <dbReference type="Pfam" id="PF22822"/>
    </source>
</evidence>
<keyword evidence="3" id="KW-1185">Reference proteome</keyword>
<dbReference type="AlphaFoldDB" id="A0A1M7YM15"/>
<reference evidence="2 3" key="1">
    <citation type="submission" date="2016-12" db="EMBL/GenBank/DDBJ databases">
        <authorList>
            <person name="Song W.-J."/>
            <person name="Kurnit D.M."/>
        </authorList>
    </citation>
    <scope>NUCLEOTIDE SEQUENCE [LARGE SCALE GENOMIC DNA]</scope>
    <source>
        <strain evidence="2 3">DSM 12503</strain>
    </source>
</reference>
<dbReference type="GO" id="GO:0003677">
    <property type="term" value="F:DNA binding"/>
    <property type="evidence" value="ECO:0007669"/>
    <property type="project" value="InterPro"/>
</dbReference>
<dbReference type="OrthoDB" id="2086953at2"/>
<evidence type="ECO:0000313" key="2">
    <source>
        <dbReference type="EMBL" id="SHO53674.1"/>
    </source>
</evidence>
<name>A0A1M7YM15_9FIRM</name>
<accession>A0A1M7YM15</accession>
<dbReference type="InterPro" id="IPR055009">
    <property type="entry name" value="MrpR_N_CB"/>
</dbReference>
<dbReference type="InterPro" id="IPR011010">
    <property type="entry name" value="DNA_brk_join_enz"/>
</dbReference>
<dbReference type="Proteomes" id="UP000184612">
    <property type="component" value="Unassembled WGS sequence"/>
</dbReference>
<dbReference type="Pfam" id="PF22822">
    <property type="entry name" value="MrpR_N_CB"/>
    <property type="match status" value="1"/>
</dbReference>
<feature type="domain" description="MrpR N-terminal core-binding" evidence="1">
    <location>
        <begin position="9"/>
        <end position="86"/>
    </location>
</feature>
<gene>
    <name evidence="2" type="ORF">SAMN02745217_04229</name>
</gene>
<organism evidence="2 3">
    <name type="scientific">Anaerocolumna xylanovorans DSM 12503</name>
    <dbReference type="NCBI Taxonomy" id="1121345"/>
    <lineage>
        <taxon>Bacteria</taxon>
        <taxon>Bacillati</taxon>
        <taxon>Bacillota</taxon>
        <taxon>Clostridia</taxon>
        <taxon>Lachnospirales</taxon>
        <taxon>Lachnospiraceae</taxon>
        <taxon>Anaerocolumna</taxon>
    </lineage>
</organism>
<dbReference type="STRING" id="1121345.SAMN02745217_04229"/>
<dbReference type="RefSeq" id="WP_073590860.1">
    <property type="nucleotide sequence ID" value="NZ_FRFD01000014.1"/>
</dbReference>
<evidence type="ECO:0000313" key="3">
    <source>
        <dbReference type="Proteomes" id="UP000184612"/>
    </source>
</evidence>
<proteinExistence type="predicted"/>
<dbReference type="EMBL" id="FRFD01000014">
    <property type="protein sequence ID" value="SHO53674.1"/>
    <property type="molecule type" value="Genomic_DNA"/>
</dbReference>
<dbReference type="SUPFAM" id="SSF56349">
    <property type="entry name" value="DNA breaking-rejoining enzymes"/>
    <property type="match status" value="1"/>
</dbReference>